<dbReference type="InterPro" id="IPR020598">
    <property type="entry name" value="rRNA_Ade_methylase_Trfase_N"/>
</dbReference>
<dbReference type="GO" id="GO:0003723">
    <property type="term" value="F:RNA binding"/>
    <property type="evidence" value="ECO:0007669"/>
    <property type="project" value="UniProtKB-UniRule"/>
</dbReference>
<dbReference type="InterPro" id="IPR011530">
    <property type="entry name" value="rRNA_adenine_dimethylase"/>
</dbReference>
<gene>
    <name evidence="7 10" type="primary">rsmA</name>
    <name evidence="7" type="synonym">ksgA</name>
    <name evidence="10" type="ORF">ENW48_00025</name>
</gene>
<dbReference type="Pfam" id="PF00398">
    <property type="entry name" value="RrnaAD"/>
    <property type="match status" value="1"/>
</dbReference>
<dbReference type="SUPFAM" id="SSF53335">
    <property type="entry name" value="S-adenosyl-L-methionine-dependent methyltransferases"/>
    <property type="match status" value="1"/>
</dbReference>
<feature type="binding site" evidence="7 8">
    <location>
        <position position="51"/>
    </location>
    <ligand>
        <name>S-adenosyl-L-methionine</name>
        <dbReference type="ChEBI" id="CHEBI:59789"/>
    </ligand>
</feature>
<comment type="subcellular location">
    <subcellularLocation>
        <location evidence="7">Cytoplasm</location>
    </subcellularLocation>
</comment>
<dbReference type="HAMAP" id="MF_00607">
    <property type="entry name" value="16SrRNA_methyltr_A"/>
    <property type="match status" value="1"/>
</dbReference>
<dbReference type="Gene3D" id="3.40.50.150">
    <property type="entry name" value="Vaccinia Virus protein VP39"/>
    <property type="match status" value="1"/>
</dbReference>
<feature type="binding site" evidence="7 8">
    <location>
        <position position="120"/>
    </location>
    <ligand>
        <name>S-adenosyl-L-methionine</name>
        <dbReference type="ChEBI" id="CHEBI:59789"/>
    </ligand>
</feature>
<dbReference type="GO" id="GO:0005829">
    <property type="term" value="C:cytosol"/>
    <property type="evidence" value="ECO:0007669"/>
    <property type="project" value="TreeGrafter"/>
</dbReference>
<dbReference type="FunFam" id="1.10.8.100:FF:000001">
    <property type="entry name" value="Ribosomal RNA small subunit methyltransferase A"/>
    <property type="match status" value="1"/>
</dbReference>
<dbReference type="PROSITE" id="PS51689">
    <property type="entry name" value="SAM_RNA_A_N6_MT"/>
    <property type="match status" value="1"/>
</dbReference>
<comment type="catalytic activity">
    <reaction evidence="7">
        <text>adenosine(1518)/adenosine(1519) in 16S rRNA + 4 S-adenosyl-L-methionine = N(6)-dimethyladenosine(1518)/N(6)-dimethyladenosine(1519) in 16S rRNA + 4 S-adenosyl-L-homocysteine + 4 H(+)</text>
        <dbReference type="Rhea" id="RHEA:19609"/>
        <dbReference type="Rhea" id="RHEA-COMP:10232"/>
        <dbReference type="Rhea" id="RHEA-COMP:10233"/>
        <dbReference type="ChEBI" id="CHEBI:15378"/>
        <dbReference type="ChEBI" id="CHEBI:57856"/>
        <dbReference type="ChEBI" id="CHEBI:59789"/>
        <dbReference type="ChEBI" id="CHEBI:74411"/>
        <dbReference type="ChEBI" id="CHEBI:74493"/>
        <dbReference type="EC" id="2.1.1.182"/>
    </reaction>
</comment>
<organism evidence="10">
    <name type="scientific">Desulfobacca acetoxidans</name>
    <dbReference type="NCBI Taxonomy" id="60893"/>
    <lineage>
        <taxon>Bacteria</taxon>
        <taxon>Pseudomonadati</taxon>
        <taxon>Thermodesulfobacteriota</taxon>
        <taxon>Desulfobaccia</taxon>
        <taxon>Desulfobaccales</taxon>
        <taxon>Desulfobaccaceae</taxon>
        <taxon>Desulfobacca</taxon>
    </lineage>
</organism>
<dbReference type="Gene3D" id="1.10.8.100">
    <property type="entry name" value="Ribosomal RNA adenine dimethylase-like, domain 2"/>
    <property type="match status" value="1"/>
</dbReference>
<dbReference type="PANTHER" id="PTHR11727:SF7">
    <property type="entry name" value="DIMETHYLADENOSINE TRANSFERASE-RELATED"/>
    <property type="match status" value="1"/>
</dbReference>
<feature type="binding site" evidence="7 8">
    <location>
        <position position="98"/>
    </location>
    <ligand>
        <name>S-adenosyl-L-methionine</name>
        <dbReference type="ChEBI" id="CHEBI:59789"/>
    </ligand>
</feature>
<protein>
    <recommendedName>
        <fullName evidence="7">Ribosomal RNA small subunit methyltransferase A</fullName>
        <ecNumber evidence="7">2.1.1.182</ecNumber>
    </recommendedName>
    <alternativeName>
        <fullName evidence="7">16S rRNA (adenine(1518)-N(6)/adenine(1519)-N(6))-dimethyltransferase</fullName>
    </alternativeName>
    <alternativeName>
        <fullName evidence="7">16S rRNA dimethyladenosine transferase</fullName>
    </alternativeName>
    <alternativeName>
        <fullName evidence="7">16S rRNA dimethylase</fullName>
    </alternativeName>
    <alternativeName>
        <fullName evidence="7">S-adenosylmethionine-6-N', N'-adenosyl(rRNA) dimethyltransferase</fullName>
    </alternativeName>
</protein>
<accession>A0A7C5AK01</accession>
<evidence type="ECO:0000256" key="1">
    <source>
        <dbReference type="ARBA" id="ARBA00022490"/>
    </source>
</evidence>
<dbReference type="PANTHER" id="PTHR11727">
    <property type="entry name" value="DIMETHYLADENOSINE TRANSFERASE"/>
    <property type="match status" value="1"/>
</dbReference>
<feature type="binding site" evidence="7 8">
    <location>
        <position position="72"/>
    </location>
    <ligand>
        <name>S-adenosyl-L-methionine</name>
        <dbReference type="ChEBI" id="CHEBI:59789"/>
    </ligand>
</feature>
<evidence type="ECO:0000256" key="5">
    <source>
        <dbReference type="ARBA" id="ARBA00022691"/>
    </source>
</evidence>
<dbReference type="InterPro" id="IPR029063">
    <property type="entry name" value="SAM-dependent_MTases_sf"/>
</dbReference>
<dbReference type="PROSITE" id="PS01131">
    <property type="entry name" value="RRNA_A_DIMETH"/>
    <property type="match status" value="1"/>
</dbReference>
<comment type="similarity">
    <text evidence="7">Belongs to the class I-like SAM-binding methyltransferase superfamily. rRNA adenine N(6)-methyltransferase family. RsmA subfamily.</text>
</comment>
<evidence type="ECO:0000259" key="9">
    <source>
        <dbReference type="SMART" id="SM00650"/>
    </source>
</evidence>
<reference evidence="10" key="1">
    <citation type="journal article" date="2020" name="mSystems">
        <title>Genome- and Community-Level Interaction Insights into Carbon Utilization and Element Cycling Functions of Hydrothermarchaeota in Hydrothermal Sediment.</title>
        <authorList>
            <person name="Zhou Z."/>
            <person name="Liu Y."/>
            <person name="Xu W."/>
            <person name="Pan J."/>
            <person name="Luo Z.H."/>
            <person name="Li M."/>
        </authorList>
    </citation>
    <scope>NUCLEOTIDE SEQUENCE [LARGE SCALE GENOMIC DNA]</scope>
    <source>
        <strain evidence="10">SpSt-853</strain>
    </source>
</reference>
<keyword evidence="3 7" id="KW-0489">Methyltransferase</keyword>
<dbReference type="EMBL" id="DTKJ01000001">
    <property type="protein sequence ID" value="HGZ10590.1"/>
    <property type="molecule type" value="Genomic_DNA"/>
</dbReference>
<dbReference type="InterPro" id="IPR023165">
    <property type="entry name" value="rRNA_Ade_diMease-like_C"/>
</dbReference>
<keyword evidence="5 7" id="KW-0949">S-adenosyl-L-methionine</keyword>
<evidence type="ECO:0000256" key="3">
    <source>
        <dbReference type="ARBA" id="ARBA00022603"/>
    </source>
</evidence>
<evidence type="ECO:0000256" key="4">
    <source>
        <dbReference type="ARBA" id="ARBA00022679"/>
    </source>
</evidence>
<evidence type="ECO:0000256" key="2">
    <source>
        <dbReference type="ARBA" id="ARBA00022552"/>
    </source>
</evidence>
<evidence type="ECO:0000256" key="7">
    <source>
        <dbReference type="HAMAP-Rule" id="MF_00607"/>
    </source>
</evidence>
<keyword evidence="2 7" id="KW-0698">rRNA processing</keyword>
<dbReference type="EC" id="2.1.1.182" evidence="7"/>
<feature type="binding site" evidence="7 8">
    <location>
        <position position="24"/>
    </location>
    <ligand>
        <name>S-adenosyl-L-methionine</name>
        <dbReference type="ChEBI" id="CHEBI:59789"/>
    </ligand>
</feature>
<evidence type="ECO:0000256" key="8">
    <source>
        <dbReference type="PROSITE-ProRule" id="PRU01026"/>
    </source>
</evidence>
<dbReference type="CDD" id="cd02440">
    <property type="entry name" value="AdoMet_MTases"/>
    <property type="match status" value="1"/>
</dbReference>
<dbReference type="AlphaFoldDB" id="A0A7C5AK01"/>
<dbReference type="SMART" id="SM00650">
    <property type="entry name" value="rADc"/>
    <property type="match status" value="1"/>
</dbReference>
<comment type="function">
    <text evidence="7">Specifically dimethylates two adjacent adenosines (A1518 and A1519) in the loop of a conserved hairpin near the 3'-end of 16S rRNA in the 30S particle. May play a critical role in biogenesis of 30S subunits.</text>
</comment>
<name>A0A7C5AK01_9BACT</name>
<dbReference type="NCBIfam" id="TIGR00755">
    <property type="entry name" value="ksgA"/>
    <property type="match status" value="1"/>
</dbReference>
<keyword evidence="1 7" id="KW-0963">Cytoplasm</keyword>
<dbReference type="InterPro" id="IPR020596">
    <property type="entry name" value="rRNA_Ade_Mease_Trfase_CS"/>
</dbReference>
<dbReference type="GO" id="GO:0052908">
    <property type="term" value="F:16S rRNA (adenine(1518)-N(6)/adenine(1519)-N(6))-dimethyltransferase activity"/>
    <property type="evidence" value="ECO:0007669"/>
    <property type="project" value="UniProtKB-EC"/>
</dbReference>
<sequence>MSASSPPNILRRLGLKPDKARGQHFLLHPHQARRIVASLELTSDDIVVEIGPGLGALTVFLAQEARRVVALELDRRLCKYLKEELFAGIPRVDIYCHDVLQFDFLRFSQEVRAPLAVVGNLPYQITSPLLFKLVAEKEAVSRAVLMLQQEVGHRLTASPGTKDYGVLTVLMQYHFTMSQLFSLGPANFFPPPQVNSVVMHLAPREPKPRTRDDQWLTRVVKTAFSSRRKTLRNTLASRKNPLGLSPEAILAALAAQGIDPQSRGETLSVSQFVDLANELWDRRKKILETG</sequence>
<dbReference type="InterPro" id="IPR001737">
    <property type="entry name" value="KsgA/Erm"/>
</dbReference>
<proteinExistence type="inferred from homology"/>
<comment type="caution">
    <text evidence="10">The sequence shown here is derived from an EMBL/GenBank/DDBJ whole genome shotgun (WGS) entry which is preliminary data.</text>
</comment>
<feature type="binding site" evidence="7 8">
    <location>
        <position position="26"/>
    </location>
    <ligand>
        <name>S-adenosyl-L-methionine</name>
        <dbReference type="ChEBI" id="CHEBI:59789"/>
    </ligand>
</feature>
<keyword evidence="6 7" id="KW-0694">RNA-binding</keyword>
<feature type="domain" description="Ribosomal RNA adenine methylase transferase N-terminal" evidence="9">
    <location>
        <begin position="31"/>
        <end position="205"/>
    </location>
</feature>
<evidence type="ECO:0000256" key="6">
    <source>
        <dbReference type="ARBA" id="ARBA00022884"/>
    </source>
</evidence>
<evidence type="ECO:0000313" key="10">
    <source>
        <dbReference type="EMBL" id="HGZ10590.1"/>
    </source>
</evidence>
<keyword evidence="4 7" id="KW-0808">Transferase</keyword>